<gene>
    <name evidence="1" type="ordered locus">Bmur_0332</name>
</gene>
<dbReference type="Proteomes" id="UP000001915">
    <property type="component" value="Chromosome"/>
</dbReference>
<dbReference type="HOGENOM" id="CLU_2663871_0_0_12"/>
<proteinExistence type="predicted"/>
<evidence type="ECO:0000313" key="1">
    <source>
        <dbReference type="EMBL" id="ADG70437.1"/>
    </source>
</evidence>
<protein>
    <submittedName>
        <fullName evidence="1">Uncharacterized protein</fullName>
    </submittedName>
</protein>
<name>D5U5U6_BRAM5</name>
<dbReference type="EMBL" id="CP001959">
    <property type="protein sequence ID" value="ADG70437.1"/>
    <property type="molecule type" value="Genomic_DNA"/>
</dbReference>
<reference evidence="1 2" key="1">
    <citation type="journal article" date="2010" name="Stand. Genomic Sci.">
        <title>Complete genome sequence of Brachyspira murdochii type strain (56-150).</title>
        <authorList>
            <person name="Pati A."/>
            <person name="Sikorski J."/>
            <person name="Gronow S."/>
            <person name="Munk C."/>
            <person name="Lapidus A."/>
            <person name="Copeland A."/>
            <person name="Glavina Del Tio T."/>
            <person name="Nolan M."/>
            <person name="Lucas S."/>
            <person name="Chen F."/>
            <person name="Tice H."/>
            <person name="Cheng J.F."/>
            <person name="Han C."/>
            <person name="Detter J.C."/>
            <person name="Bruce D."/>
            <person name="Tapia R."/>
            <person name="Goodwin L."/>
            <person name="Pitluck S."/>
            <person name="Liolios K."/>
            <person name="Ivanova N."/>
            <person name="Mavromatis K."/>
            <person name="Mikhailova N."/>
            <person name="Chen A."/>
            <person name="Palaniappan K."/>
            <person name="Land M."/>
            <person name="Hauser L."/>
            <person name="Chang Y.J."/>
            <person name="Jeffries C.D."/>
            <person name="Spring S."/>
            <person name="Rohde M."/>
            <person name="Goker M."/>
            <person name="Bristow J."/>
            <person name="Eisen J.A."/>
            <person name="Markowitz V."/>
            <person name="Hugenholtz P."/>
            <person name="Kyrpides N.C."/>
            <person name="Klenk H.P."/>
        </authorList>
    </citation>
    <scope>NUCLEOTIDE SEQUENCE [LARGE SCALE GENOMIC DNA]</scope>
    <source>
        <strain evidence="2">ATCC 51284 / DSM 12563 / 56-150</strain>
    </source>
</reference>
<evidence type="ECO:0000313" key="2">
    <source>
        <dbReference type="Proteomes" id="UP000001915"/>
    </source>
</evidence>
<accession>D5U5U6</accession>
<dbReference type="KEGG" id="brm:Bmur_0332"/>
<sequence length="75" mass="9289">MSSEFYIIFENIYWYYTSKDKIKQKIMSLETFIYILLGITMHPANIEKDLKEFCNWFRLNTIIKIQDEYFNISNW</sequence>
<organism evidence="1 2">
    <name type="scientific">Brachyspira murdochii (strain ATCC 51284 / DSM 12563 / 56-150)</name>
    <name type="common">Serpulina murdochii</name>
    <dbReference type="NCBI Taxonomy" id="526224"/>
    <lineage>
        <taxon>Bacteria</taxon>
        <taxon>Pseudomonadati</taxon>
        <taxon>Spirochaetota</taxon>
        <taxon>Spirochaetia</taxon>
        <taxon>Brachyspirales</taxon>
        <taxon>Brachyspiraceae</taxon>
        <taxon>Brachyspira</taxon>
    </lineage>
</organism>
<dbReference type="AlphaFoldDB" id="D5U5U6"/>